<gene>
    <name evidence="2" type="ORF">NEOLEDRAFT_1171781</name>
</gene>
<evidence type="ECO:0000256" key="1">
    <source>
        <dbReference type="SAM" id="MobiDB-lite"/>
    </source>
</evidence>
<keyword evidence="3" id="KW-1185">Reference proteome</keyword>
<evidence type="ECO:0000313" key="3">
    <source>
        <dbReference type="Proteomes" id="UP000076761"/>
    </source>
</evidence>
<feature type="region of interest" description="Disordered" evidence="1">
    <location>
        <begin position="73"/>
        <end position="107"/>
    </location>
</feature>
<organism evidence="2 3">
    <name type="scientific">Neolentinus lepideus HHB14362 ss-1</name>
    <dbReference type="NCBI Taxonomy" id="1314782"/>
    <lineage>
        <taxon>Eukaryota</taxon>
        <taxon>Fungi</taxon>
        <taxon>Dikarya</taxon>
        <taxon>Basidiomycota</taxon>
        <taxon>Agaricomycotina</taxon>
        <taxon>Agaricomycetes</taxon>
        <taxon>Gloeophyllales</taxon>
        <taxon>Gloeophyllaceae</taxon>
        <taxon>Neolentinus</taxon>
    </lineage>
</organism>
<protein>
    <submittedName>
        <fullName evidence="2">Uncharacterized protein</fullName>
    </submittedName>
</protein>
<feature type="compositionally biased region" description="Basic and acidic residues" evidence="1">
    <location>
        <begin position="49"/>
        <end position="63"/>
    </location>
</feature>
<dbReference type="Proteomes" id="UP000076761">
    <property type="component" value="Unassembled WGS sequence"/>
</dbReference>
<feature type="region of interest" description="Disordered" evidence="1">
    <location>
        <begin position="1"/>
        <end position="28"/>
    </location>
</feature>
<accession>A0A165Q1A2</accession>
<feature type="compositionally biased region" description="Polar residues" evidence="1">
    <location>
        <begin position="92"/>
        <end position="104"/>
    </location>
</feature>
<proteinExistence type="predicted"/>
<dbReference type="InParanoid" id="A0A165Q1A2"/>
<feature type="compositionally biased region" description="Low complexity" evidence="1">
    <location>
        <begin position="13"/>
        <end position="23"/>
    </location>
</feature>
<sequence>MSEPMQTRGMNTSLYESSSFTSSGLDQTESVSRALGALYERPVDIAVEREGNPSVEAREHLDGTLDPSSQVMAESVQGKMRAGENKSDVSPRTEASSRAVQTGVSRAAALDDLRDEIGMIGGQTSTVKPQSRV</sequence>
<dbReference type="AlphaFoldDB" id="A0A165Q1A2"/>
<feature type="compositionally biased region" description="Basic and acidic residues" evidence="1">
    <location>
        <begin position="81"/>
        <end position="91"/>
    </location>
</feature>
<reference evidence="2 3" key="1">
    <citation type="journal article" date="2016" name="Mol. Biol. Evol.">
        <title>Comparative Genomics of Early-Diverging Mushroom-Forming Fungi Provides Insights into the Origins of Lignocellulose Decay Capabilities.</title>
        <authorList>
            <person name="Nagy L.G."/>
            <person name="Riley R."/>
            <person name="Tritt A."/>
            <person name="Adam C."/>
            <person name="Daum C."/>
            <person name="Floudas D."/>
            <person name="Sun H."/>
            <person name="Yadav J.S."/>
            <person name="Pangilinan J."/>
            <person name="Larsson K.H."/>
            <person name="Matsuura K."/>
            <person name="Barry K."/>
            <person name="Labutti K."/>
            <person name="Kuo R."/>
            <person name="Ohm R.A."/>
            <person name="Bhattacharya S.S."/>
            <person name="Shirouzu T."/>
            <person name="Yoshinaga Y."/>
            <person name="Martin F.M."/>
            <person name="Grigoriev I.V."/>
            <person name="Hibbett D.S."/>
        </authorList>
    </citation>
    <scope>NUCLEOTIDE SEQUENCE [LARGE SCALE GENOMIC DNA]</scope>
    <source>
        <strain evidence="2 3">HHB14362 ss-1</strain>
    </source>
</reference>
<feature type="region of interest" description="Disordered" evidence="1">
    <location>
        <begin position="49"/>
        <end position="68"/>
    </location>
</feature>
<name>A0A165Q1A2_9AGAM</name>
<dbReference type="OrthoDB" id="2790435at2759"/>
<dbReference type="EMBL" id="KV425603">
    <property type="protein sequence ID" value="KZT21781.1"/>
    <property type="molecule type" value="Genomic_DNA"/>
</dbReference>
<evidence type="ECO:0000313" key="2">
    <source>
        <dbReference type="EMBL" id="KZT21781.1"/>
    </source>
</evidence>
<feature type="compositionally biased region" description="Polar residues" evidence="1">
    <location>
        <begin position="1"/>
        <end position="12"/>
    </location>
</feature>